<feature type="transmembrane region" description="Helical" evidence="1">
    <location>
        <begin position="28"/>
        <end position="51"/>
    </location>
</feature>
<name>A0A9D1L7R1_9FIRM</name>
<dbReference type="GO" id="GO:0015661">
    <property type="term" value="F:L-lysine efflux transmembrane transporter activity"/>
    <property type="evidence" value="ECO:0007669"/>
    <property type="project" value="InterPro"/>
</dbReference>
<comment type="caution">
    <text evidence="2">The sequence shown here is derived from an EMBL/GenBank/DDBJ whole genome shotgun (WGS) entry which is preliminary data.</text>
</comment>
<gene>
    <name evidence="2" type="ORF">IAC50_07500</name>
</gene>
<protein>
    <submittedName>
        <fullName evidence="2">Lysine exporter LysO family protein</fullName>
    </submittedName>
</protein>
<dbReference type="Pfam" id="PF03956">
    <property type="entry name" value="Lys_export"/>
    <property type="match status" value="2"/>
</dbReference>
<accession>A0A9D1L7R1</accession>
<dbReference type="PANTHER" id="PTHR35804">
    <property type="entry name" value="LYSINE EXPORTER LYSO"/>
    <property type="match status" value="1"/>
</dbReference>
<reference evidence="2" key="1">
    <citation type="submission" date="2020-10" db="EMBL/GenBank/DDBJ databases">
        <authorList>
            <person name="Gilroy R."/>
        </authorList>
    </citation>
    <scope>NUCLEOTIDE SEQUENCE</scope>
    <source>
        <strain evidence="2">ChiHcec3-6078</strain>
    </source>
</reference>
<dbReference type="InterPro" id="IPR005642">
    <property type="entry name" value="LysO"/>
</dbReference>
<evidence type="ECO:0000313" key="2">
    <source>
        <dbReference type="EMBL" id="HIU26318.1"/>
    </source>
</evidence>
<keyword evidence="1" id="KW-0812">Transmembrane</keyword>
<feature type="transmembrane region" description="Helical" evidence="1">
    <location>
        <begin position="155"/>
        <end position="173"/>
    </location>
</feature>
<keyword evidence="1" id="KW-1133">Transmembrane helix</keyword>
<keyword evidence="1" id="KW-0472">Membrane</keyword>
<dbReference type="Proteomes" id="UP000824090">
    <property type="component" value="Unassembled WGS sequence"/>
</dbReference>
<organism evidence="2 3">
    <name type="scientific">Candidatus Allocopromorpha excrementigallinarum</name>
    <dbReference type="NCBI Taxonomy" id="2840742"/>
    <lineage>
        <taxon>Bacteria</taxon>
        <taxon>Bacillati</taxon>
        <taxon>Bacillota</taxon>
        <taxon>Clostridia</taxon>
        <taxon>Eubacteriales</taxon>
        <taxon>Eubacteriaceae</taxon>
        <taxon>Eubacteriaceae incertae sedis</taxon>
        <taxon>Candidatus Allocopromorpha</taxon>
    </lineage>
</organism>
<reference evidence="2" key="2">
    <citation type="journal article" date="2021" name="PeerJ">
        <title>Extensive microbial diversity within the chicken gut microbiome revealed by metagenomics and culture.</title>
        <authorList>
            <person name="Gilroy R."/>
            <person name="Ravi A."/>
            <person name="Getino M."/>
            <person name="Pursley I."/>
            <person name="Horton D.L."/>
            <person name="Alikhan N.F."/>
            <person name="Baker D."/>
            <person name="Gharbi K."/>
            <person name="Hall N."/>
            <person name="Watson M."/>
            <person name="Adriaenssens E.M."/>
            <person name="Foster-Nyarko E."/>
            <person name="Jarju S."/>
            <person name="Secka A."/>
            <person name="Antonio M."/>
            <person name="Oren A."/>
            <person name="Chaudhuri R.R."/>
            <person name="La Ragione R."/>
            <person name="Hildebrand F."/>
            <person name="Pallen M.J."/>
        </authorList>
    </citation>
    <scope>NUCLEOTIDE SEQUENCE</scope>
    <source>
        <strain evidence="2">ChiHcec3-6078</strain>
    </source>
</reference>
<dbReference type="EMBL" id="DVMP01000137">
    <property type="protein sequence ID" value="HIU26318.1"/>
    <property type="molecule type" value="Genomic_DNA"/>
</dbReference>
<feature type="transmembrane region" description="Helical" evidence="1">
    <location>
        <begin position="63"/>
        <end position="85"/>
    </location>
</feature>
<dbReference type="AlphaFoldDB" id="A0A9D1L7R1"/>
<proteinExistence type="predicted"/>
<dbReference type="GO" id="GO:0005886">
    <property type="term" value="C:plasma membrane"/>
    <property type="evidence" value="ECO:0007669"/>
    <property type="project" value="TreeGrafter"/>
</dbReference>
<sequence length="327" mass="34339">MGVLPLYLFITLIGYFTGAFLKKKGITLAWIGMVQTAAITCLVFIMGVKIGADESIVSSLDTIGLTALIITLFTVAGSLAAVFILRKALGFDREGFLRGKASGEACEAEAKEKTTEEAPAEEKSDGSSSVMTWCIVGAVGAGIAVGYFIMPQWIVSFSGGLITAGLCVLLFFVGTDIGTEGTIADSFRKAGWRIALFPIAVIGGTLAAAALASLVLPMGVRDALCIGAGFGWYSLAPAMLAEYSVRISAVSFIHNVMRELISILIIPTVARRIGYIETISIPGAPAMDVCLPVVEKSTRGDIAVYSFISGLTLSIAVPVLLSFIMNI</sequence>
<feature type="transmembrane region" description="Helical" evidence="1">
    <location>
        <begin position="194"/>
        <end position="216"/>
    </location>
</feature>
<feature type="transmembrane region" description="Helical" evidence="1">
    <location>
        <begin position="6"/>
        <end position="21"/>
    </location>
</feature>
<evidence type="ECO:0000313" key="3">
    <source>
        <dbReference type="Proteomes" id="UP000824090"/>
    </source>
</evidence>
<dbReference type="PANTHER" id="PTHR35804:SF1">
    <property type="entry name" value="LYSINE EXPORTER LYSO"/>
    <property type="match status" value="1"/>
</dbReference>
<feature type="transmembrane region" description="Helical" evidence="1">
    <location>
        <begin position="130"/>
        <end position="149"/>
    </location>
</feature>
<evidence type="ECO:0000256" key="1">
    <source>
        <dbReference type="SAM" id="Phobius"/>
    </source>
</evidence>
<feature type="transmembrane region" description="Helical" evidence="1">
    <location>
        <begin position="302"/>
        <end position="324"/>
    </location>
</feature>